<dbReference type="EMBL" id="BKCJ010375289">
    <property type="protein sequence ID" value="GFA14128.1"/>
    <property type="molecule type" value="Genomic_DNA"/>
</dbReference>
<dbReference type="InterPro" id="IPR025724">
    <property type="entry name" value="GAG-pre-integrase_dom"/>
</dbReference>
<evidence type="ECO:0000259" key="1">
    <source>
        <dbReference type="Pfam" id="PF13976"/>
    </source>
</evidence>
<comment type="caution">
    <text evidence="2">The sequence shown here is derived from an EMBL/GenBank/DDBJ whole genome shotgun (WGS) entry which is preliminary data.</text>
</comment>
<gene>
    <name evidence="2" type="ORF">Tci_586100</name>
</gene>
<dbReference type="AlphaFoldDB" id="A0A699J6I3"/>
<evidence type="ECO:0000313" key="2">
    <source>
        <dbReference type="EMBL" id="GFA14128.1"/>
    </source>
</evidence>
<protein>
    <submittedName>
        <fullName evidence="2">Retrovirus-related Pol polyprotein from transposon TNT 1-94</fullName>
    </submittedName>
</protein>
<feature type="domain" description="GAG-pre-integrase" evidence="1">
    <location>
        <begin position="160"/>
        <end position="230"/>
    </location>
</feature>
<reference evidence="2" key="1">
    <citation type="journal article" date="2019" name="Sci. Rep.">
        <title>Draft genome of Tanacetum cinerariifolium, the natural source of mosquito coil.</title>
        <authorList>
            <person name="Yamashiro T."/>
            <person name="Shiraishi A."/>
            <person name="Satake H."/>
            <person name="Nakayama K."/>
        </authorList>
    </citation>
    <scope>NUCLEOTIDE SEQUENCE</scope>
</reference>
<organism evidence="2">
    <name type="scientific">Tanacetum cinerariifolium</name>
    <name type="common">Dalmatian daisy</name>
    <name type="synonym">Chrysanthemum cinerariifolium</name>
    <dbReference type="NCBI Taxonomy" id="118510"/>
    <lineage>
        <taxon>Eukaryota</taxon>
        <taxon>Viridiplantae</taxon>
        <taxon>Streptophyta</taxon>
        <taxon>Embryophyta</taxon>
        <taxon>Tracheophyta</taxon>
        <taxon>Spermatophyta</taxon>
        <taxon>Magnoliopsida</taxon>
        <taxon>eudicotyledons</taxon>
        <taxon>Gunneridae</taxon>
        <taxon>Pentapetalae</taxon>
        <taxon>asterids</taxon>
        <taxon>campanulids</taxon>
        <taxon>Asterales</taxon>
        <taxon>Asteraceae</taxon>
        <taxon>Asteroideae</taxon>
        <taxon>Anthemideae</taxon>
        <taxon>Anthemidinae</taxon>
        <taxon>Tanacetum</taxon>
    </lineage>
</organism>
<sequence>RSHKYIGPPNEIKVSPDLWGPPPEEVFGLDLSYQITNQVWRSMRSVDNIFTITSTYSNNITTLAMFTTDHLTKEHPEYSKESSSKVVFGDNSSCDTEGYGSVNYNGITFIRVAYVNGLKHNSFSQLGDTNFKVLFTKTRVTIFNHNNEVFLIAPRRRDAYVIEMSSYNEESNTCFFAKASNSVNWLWHKRLSHLNFKNINKLSKQNLVAGLPSLTYSKDKPYSTYEKGKHHRASFKIKRSFFISKCLHILHMDLFGPVKPKTISHNKSVVISFSFGADNVVKEIYIICACLILEM</sequence>
<name>A0A699J6I3_TANCI</name>
<dbReference type="Pfam" id="PF13976">
    <property type="entry name" value="gag_pre-integrs"/>
    <property type="match status" value="1"/>
</dbReference>
<proteinExistence type="predicted"/>
<accession>A0A699J6I3</accession>
<feature type="non-terminal residue" evidence="2">
    <location>
        <position position="1"/>
    </location>
</feature>